<dbReference type="InterPro" id="IPR054537">
    <property type="entry name" value="HECA_N"/>
</dbReference>
<dbReference type="OrthoDB" id="10012848at2759"/>
<feature type="domain" description="Headcase N-terminal" evidence="1">
    <location>
        <begin position="48"/>
        <end position="83"/>
    </location>
</feature>
<reference evidence="2" key="1">
    <citation type="submission" date="2020-11" db="EMBL/GenBank/DDBJ databases">
        <authorList>
            <person name="Tran Van P."/>
        </authorList>
    </citation>
    <scope>NUCLEOTIDE SEQUENCE</scope>
</reference>
<gene>
    <name evidence="2" type="ORF">CTOB1V02_LOCUS4719</name>
</gene>
<evidence type="ECO:0000259" key="1">
    <source>
        <dbReference type="Pfam" id="PF15353"/>
    </source>
</evidence>
<protein>
    <recommendedName>
        <fullName evidence="1">Headcase N-terminal domain-containing protein</fullName>
    </recommendedName>
</protein>
<dbReference type="AlphaFoldDB" id="A0A7R8WCH3"/>
<organism evidence="2">
    <name type="scientific">Cyprideis torosa</name>
    <dbReference type="NCBI Taxonomy" id="163714"/>
    <lineage>
        <taxon>Eukaryota</taxon>
        <taxon>Metazoa</taxon>
        <taxon>Ecdysozoa</taxon>
        <taxon>Arthropoda</taxon>
        <taxon>Crustacea</taxon>
        <taxon>Oligostraca</taxon>
        <taxon>Ostracoda</taxon>
        <taxon>Podocopa</taxon>
        <taxon>Podocopida</taxon>
        <taxon>Cytherocopina</taxon>
        <taxon>Cytheroidea</taxon>
        <taxon>Cytherideidae</taxon>
        <taxon>Cyprideis</taxon>
    </lineage>
</organism>
<name>A0A7R8WCH3_9CRUS</name>
<accession>A0A7R8WCH3</accession>
<proteinExistence type="predicted"/>
<sequence>MPRRHNQYNGIHTPAMLHHNGLIEENGGLHHEALERVDPGGGVGSQTECCVPNGCEQGSTIDIRDLSDVVKVLCNNENCKKSRACDVLSYYSRMADEIEDNLEPCV</sequence>
<dbReference type="EMBL" id="OB660939">
    <property type="protein sequence ID" value="CAD7226805.1"/>
    <property type="molecule type" value="Genomic_DNA"/>
</dbReference>
<evidence type="ECO:0000313" key="2">
    <source>
        <dbReference type="EMBL" id="CAD7226805.1"/>
    </source>
</evidence>
<dbReference type="Pfam" id="PF15353">
    <property type="entry name" value="HECA_N"/>
    <property type="match status" value="1"/>
</dbReference>